<dbReference type="PROSITE" id="PS50209">
    <property type="entry name" value="CARD"/>
    <property type="match status" value="1"/>
</dbReference>
<dbReference type="GeneTree" id="ENSGT00940000165489"/>
<feature type="domain" description="CARD" evidence="5">
    <location>
        <begin position="9"/>
        <end position="81"/>
    </location>
</feature>
<dbReference type="eggNOG" id="KOG4177">
    <property type="taxonomic scope" value="Eukaryota"/>
</dbReference>
<reference evidence="6" key="3">
    <citation type="submission" date="2025-09" db="UniProtKB">
        <authorList>
            <consortium name="Ensembl"/>
        </authorList>
    </citation>
    <scope>IDENTIFICATION</scope>
</reference>
<accession>H3A581</accession>
<dbReference type="Pfam" id="PF12796">
    <property type="entry name" value="Ank_2"/>
    <property type="match status" value="6"/>
</dbReference>
<dbReference type="SMART" id="SM00248">
    <property type="entry name" value="ANK"/>
    <property type="match status" value="15"/>
</dbReference>
<dbReference type="AlphaFoldDB" id="H3A581"/>
<evidence type="ECO:0000256" key="3">
    <source>
        <dbReference type="PROSITE-ProRule" id="PRU00023"/>
    </source>
</evidence>
<reference evidence="6" key="2">
    <citation type="submission" date="2025-08" db="UniProtKB">
        <authorList>
            <consortium name="Ensembl"/>
        </authorList>
    </citation>
    <scope>IDENTIFICATION</scope>
</reference>
<evidence type="ECO:0000313" key="7">
    <source>
        <dbReference type="Proteomes" id="UP000008672"/>
    </source>
</evidence>
<feature type="repeat" description="ANK" evidence="3">
    <location>
        <begin position="202"/>
        <end position="234"/>
    </location>
</feature>
<dbReference type="InterPro" id="IPR001315">
    <property type="entry name" value="CARD"/>
</dbReference>
<keyword evidence="1" id="KW-0677">Repeat</keyword>
<organism evidence="6 7">
    <name type="scientific">Latimeria chalumnae</name>
    <name type="common">Coelacanth</name>
    <dbReference type="NCBI Taxonomy" id="7897"/>
    <lineage>
        <taxon>Eukaryota</taxon>
        <taxon>Metazoa</taxon>
        <taxon>Chordata</taxon>
        <taxon>Craniata</taxon>
        <taxon>Vertebrata</taxon>
        <taxon>Euteleostomi</taxon>
        <taxon>Coelacanthiformes</taxon>
        <taxon>Coelacanthidae</taxon>
        <taxon>Latimeria</taxon>
    </lineage>
</organism>
<feature type="repeat" description="ANK" evidence="3">
    <location>
        <begin position="656"/>
        <end position="688"/>
    </location>
</feature>
<dbReference type="PROSITE" id="PS50088">
    <property type="entry name" value="ANK_REPEAT"/>
    <property type="match status" value="12"/>
</dbReference>
<feature type="repeat" description="ANK" evidence="3">
    <location>
        <begin position="522"/>
        <end position="554"/>
    </location>
</feature>
<feature type="repeat" description="ANK" evidence="3">
    <location>
        <begin position="588"/>
        <end position="620"/>
    </location>
</feature>
<dbReference type="InterPro" id="IPR036770">
    <property type="entry name" value="Ankyrin_rpt-contain_sf"/>
</dbReference>
<dbReference type="InterPro" id="IPR002110">
    <property type="entry name" value="Ankyrin_rpt"/>
</dbReference>
<dbReference type="EMBL" id="AFYH01134048">
    <property type="status" value="NOT_ANNOTATED_CDS"/>
    <property type="molecule type" value="Genomic_DNA"/>
</dbReference>
<sequence length="757" mass="82886">VMSSRSLFINPYAIEVLKTKKQELIEGISNTDHLLDWLVDNAILTPDKKVLVSNYRTREEKNSRVLDILISRGERACRLFFYPCLKHVEPELYNNIRKYASSINVSVGDVRRQLVGYLLEKDKDGIPKSRQENVIKTTSKIIPSRKGSTIIRKDTEKSIPPASKPKGDSSKTDNIYEAVATGNLSYLEEVLKINNINEANTLNETLLHIAAANGHISVIQYLIEKGTKTDVRDSKGRSPLHRAAENGHVNAVKTLLQAGADIYAFNKESKAPLHVAAQNSHFSIVKILLDEEARVYKNRKNFLHLAALKDDSNLAQILLSNGAPVDAKDDEKKTALFHAVSHAFENTVKVLLEADAYVNSSIIDAAFNSNNQSIFSLIMQYAKGMSHATMVSALFKAVQKNLYGIIASLIDKGIKVNVRNEMEFTPLLLAAEMGKTEAAKILIEKGAKLDERLPNQNTALHLVAQGGNLSVAKLLLENGLNANIVGSGDQTPLHVVAFHNKPAVADILIRAGAKVNAVTKESSVTPLHIASQRGSFSAAQCLIQHRANVKAKDKHSKTPLHFAAAVGDYPMVELLLNNNADPNSTDKEKKTSLHVAAAEGHSDVVELMLAKKAKFGAKDMDGCTPMHYASIQGNTEVVKALLAAGKNKNVDDKNVWRKTSLHLAAECGHNDMAELLLSSGASLNSLDNNRDTPLHSACRAGDLPTVQMLVNWTQGKKGILQARNSRSKIPLEVAQSEGTHHHASIITFLKKKMLLIK</sequence>
<feature type="repeat" description="ANK" evidence="3">
    <location>
        <begin position="422"/>
        <end position="454"/>
    </location>
</feature>
<dbReference type="GO" id="GO:0031436">
    <property type="term" value="C:BRCA1-BARD1 complex"/>
    <property type="evidence" value="ECO:0007669"/>
    <property type="project" value="TreeGrafter"/>
</dbReference>
<dbReference type="GO" id="GO:0045087">
    <property type="term" value="P:innate immune response"/>
    <property type="evidence" value="ECO:0007669"/>
    <property type="project" value="Ensembl"/>
</dbReference>
<dbReference type="PROSITE" id="PS50297">
    <property type="entry name" value="ANK_REP_REGION"/>
    <property type="match status" value="12"/>
</dbReference>
<dbReference type="HOGENOM" id="CLU_000134_48_5_1"/>
<proteinExistence type="predicted"/>
<dbReference type="InParanoid" id="H3A581"/>
<feature type="repeat" description="ANK" evidence="3">
    <location>
        <begin position="235"/>
        <end position="267"/>
    </location>
</feature>
<dbReference type="GO" id="GO:0004842">
    <property type="term" value="F:ubiquitin-protein transferase activity"/>
    <property type="evidence" value="ECO:0007669"/>
    <property type="project" value="TreeGrafter"/>
</dbReference>
<dbReference type="GO" id="GO:0070531">
    <property type="term" value="C:BRCA1-A complex"/>
    <property type="evidence" value="ECO:0007669"/>
    <property type="project" value="TreeGrafter"/>
</dbReference>
<dbReference type="Gene3D" id="1.25.40.20">
    <property type="entry name" value="Ankyrin repeat-containing domain"/>
    <property type="match status" value="4"/>
</dbReference>
<evidence type="ECO:0000313" key="6">
    <source>
        <dbReference type="Ensembl" id="ENSLACP00000004802.1"/>
    </source>
</evidence>
<dbReference type="CDD" id="cd01671">
    <property type="entry name" value="CARD"/>
    <property type="match status" value="1"/>
</dbReference>
<dbReference type="OMA" id="KEMRMVG"/>
<reference evidence="7" key="1">
    <citation type="submission" date="2011-08" db="EMBL/GenBank/DDBJ databases">
        <title>The draft genome of Latimeria chalumnae.</title>
        <authorList>
            <person name="Di Palma F."/>
            <person name="Alfoldi J."/>
            <person name="Johnson J."/>
            <person name="Berlin A."/>
            <person name="Gnerre S."/>
            <person name="Jaffe D."/>
            <person name="MacCallum I."/>
            <person name="Young S."/>
            <person name="Walker B.J."/>
            <person name="Lander E."/>
            <person name="Lindblad-Toh K."/>
        </authorList>
    </citation>
    <scope>NUCLEOTIDE SEQUENCE [LARGE SCALE GENOMIC DNA]</scope>
    <source>
        <strain evidence="7">Wild caught</strain>
    </source>
</reference>
<dbReference type="Ensembl" id="ENSLACT00000004843.1">
    <property type="protein sequence ID" value="ENSLACP00000004802.1"/>
    <property type="gene ID" value="ENSLACG00000004270.1"/>
</dbReference>
<feature type="repeat" description="ANK" evidence="3">
    <location>
        <begin position="488"/>
        <end position="520"/>
    </location>
</feature>
<feature type="repeat" description="ANK" evidence="3">
    <location>
        <begin position="621"/>
        <end position="653"/>
    </location>
</feature>
<feature type="region of interest" description="Disordered" evidence="4">
    <location>
        <begin position="152"/>
        <end position="171"/>
    </location>
</feature>
<dbReference type="PRINTS" id="PR01415">
    <property type="entry name" value="ANKYRIN"/>
</dbReference>
<dbReference type="Gene3D" id="1.10.533.10">
    <property type="entry name" value="Death Domain, Fas"/>
    <property type="match status" value="1"/>
</dbReference>
<keyword evidence="7" id="KW-1185">Reference proteome</keyword>
<dbReference type="GO" id="GO:0042981">
    <property type="term" value="P:regulation of apoptotic process"/>
    <property type="evidence" value="ECO:0007669"/>
    <property type="project" value="InterPro"/>
</dbReference>
<dbReference type="SUPFAM" id="SSF47986">
    <property type="entry name" value="DEATH domain"/>
    <property type="match status" value="1"/>
</dbReference>
<feature type="repeat" description="ANK" evidence="3">
    <location>
        <begin position="268"/>
        <end position="300"/>
    </location>
</feature>
<dbReference type="GO" id="GO:0085020">
    <property type="term" value="P:protein K6-linked ubiquitination"/>
    <property type="evidence" value="ECO:0007669"/>
    <property type="project" value="TreeGrafter"/>
</dbReference>
<dbReference type="InterPro" id="IPR011029">
    <property type="entry name" value="DEATH-like_dom_sf"/>
</dbReference>
<dbReference type="Pfam" id="PF00619">
    <property type="entry name" value="CARD"/>
    <property type="match status" value="1"/>
</dbReference>
<dbReference type="PANTHER" id="PTHR24171">
    <property type="entry name" value="ANKYRIN REPEAT DOMAIN-CONTAINING PROTEIN 39-RELATED"/>
    <property type="match status" value="1"/>
</dbReference>
<feature type="repeat" description="ANK" evidence="3">
    <location>
        <begin position="455"/>
        <end position="487"/>
    </location>
</feature>
<name>H3A581_LATCH</name>
<evidence type="ECO:0000256" key="1">
    <source>
        <dbReference type="ARBA" id="ARBA00022737"/>
    </source>
</evidence>
<dbReference type="Pfam" id="PF00023">
    <property type="entry name" value="Ank"/>
    <property type="match status" value="1"/>
</dbReference>
<feature type="repeat" description="ANK" evidence="3">
    <location>
        <begin position="298"/>
        <end position="330"/>
    </location>
</feature>
<dbReference type="STRING" id="7897.ENSLACP00000004802"/>
<evidence type="ECO:0000256" key="4">
    <source>
        <dbReference type="SAM" id="MobiDB-lite"/>
    </source>
</evidence>
<protein>
    <submittedName>
        <fullName evidence="6">CARD- and ANK-containing Inflammasome Adaptor Protein</fullName>
    </submittedName>
</protein>
<evidence type="ECO:0000259" key="5">
    <source>
        <dbReference type="PROSITE" id="PS50209"/>
    </source>
</evidence>
<gene>
    <name evidence="6" type="primary">CAIAP</name>
</gene>
<dbReference type="SUPFAM" id="SSF48403">
    <property type="entry name" value="Ankyrin repeat"/>
    <property type="match status" value="2"/>
</dbReference>
<dbReference type="Proteomes" id="UP000008672">
    <property type="component" value="Unassembled WGS sequence"/>
</dbReference>
<feature type="repeat" description="ANK" evidence="3">
    <location>
        <begin position="555"/>
        <end position="587"/>
    </location>
</feature>
<evidence type="ECO:0000256" key="2">
    <source>
        <dbReference type="ARBA" id="ARBA00023043"/>
    </source>
</evidence>
<dbReference type="PANTHER" id="PTHR24171:SF9">
    <property type="entry name" value="ANKYRIN REPEAT DOMAIN-CONTAINING PROTEIN 39"/>
    <property type="match status" value="1"/>
</dbReference>
<keyword evidence="2 3" id="KW-0040">ANK repeat</keyword>